<feature type="region of interest" description="Disordered" evidence="8">
    <location>
        <begin position="605"/>
        <end position="1000"/>
    </location>
</feature>
<gene>
    <name evidence="10" type="primary">INCENP</name>
    <name evidence="10" type="ORF">AWC38_SpisGene10764</name>
</gene>
<evidence type="ECO:0000256" key="7">
    <source>
        <dbReference type="ARBA" id="ARBA00023242"/>
    </source>
</evidence>
<evidence type="ECO:0000256" key="4">
    <source>
        <dbReference type="ARBA" id="ARBA00022490"/>
    </source>
</evidence>
<evidence type="ECO:0000256" key="2">
    <source>
        <dbReference type="ARBA" id="ARBA00004186"/>
    </source>
</evidence>
<reference evidence="11" key="1">
    <citation type="journal article" date="2017" name="bioRxiv">
        <title>Comparative analysis of the genomes of Stylophora pistillata and Acropora digitifera provides evidence for extensive differences between species of corals.</title>
        <authorList>
            <person name="Voolstra C.R."/>
            <person name="Li Y."/>
            <person name="Liew Y.J."/>
            <person name="Baumgarten S."/>
            <person name="Zoccola D."/>
            <person name="Flot J.-F."/>
            <person name="Tambutte S."/>
            <person name="Allemand D."/>
            <person name="Aranda M."/>
        </authorList>
    </citation>
    <scope>NUCLEOTIDE SEQUENCE [LARGE SCALE GENOMIC DNA]</scope>
</reference>
<organism evidence="10 11">
    <name type="scientific">Stylophora pistillata</name>
    <name type="common">Smooth cauliflower coral</name>
    <dbReference type="NCBI Taxonomy" id="50429"/>
    <lineage>
        <taxon>Eukaryota</taxon>
        <taxon>Metazoa</taxon>
        <taxon>Cnidaria</taxon>
        <taxon>Anthozoa</taxon>
        <taxon>Hexacorallia</taxon>
        <taxon>Scleractinia</taxon>
        <taxon>Astrocoeniina</taxon>
        <taxon>Pocilloporidae</taxon>
        <taxon>Stylophora</taxon>
    </lineage>
</organism>
<keyword evidence="5" id="KW-0159">Chromosome partition</keyword>
<feature type="compositionally biased region" description="Polar residues" evidence="8">
    <location>
        <begin position="393"/>
        <end position="404"/>
    </location>
</feature>
<name>A0A2B4S851_STYPI</name>
<feature type="compositionally biased region" description="Basic residues" evidence="8">
    <location>
        <begin position="461"/>
        <end position="470"/>
    </location>
</feature>
<feature type="region of interest" description="Disordered" evidence="8">
    <location>
        <begin position="1048"/>
        <end position="1070"/>
    </location>
</feature>
<evidence type="ECO:0000259" key="9">
    <source>
        <dbReference type="Pfam" id="PF03941"/>
    </source>
</evidence>
<keyword evidence="7" id="KW-0539">Nucleus</keyword>
<dbReference type="PANTHER" id="PTHR13142:SF1">
    <property type="entry name" value="INNER CENTROMERE PROTEIN"/>
    <property type="match status" value="1"/>
</dbReference>
<feature type="compositionally biased region" description="Basic and acidic residues" evidence="8">
    <location>
        <begin position="79"/>
        <end position="92"/>
    </location>
</feature>
<dbReference type="EMBL" id="LSMT01000171">
    <property type="protein sequence ID" value="PFX24635.1"/>
    <property type="molecule type" value="Genomic_DNA"/>
</dbReference>
<dbReference type="AlphaFoldDB" id="A0A2B4S851"/>
<dbReference type="InterPro" id="IPR005635">
    <property type="entry name" value="Inner_centromere_prot_ARK-bd"/>
</dbReference>
<feature type="compositionally biased region" description="Polar residues" evidence="8">
    <location>
        <begin position="951"/>
        <end position="961"/>
    </location>
</feature>
<dbReference type="GO" id="GO:0005634">
    <property type="term" value="C:nucleus"/>
    <property type="evidence" value="ECO:0007669"/>
    <property type="project" value="UniProtKB-SubCell"/>
</dbReference>
<comment type="caution">
    <text evidence="10">The sequence shown here is derived from an EMBL/GenBank/DDBJ whole genome shotgun (WGS) entry which is preliminary data.</text>
</comment>
<feature type="compositionally biased region" description="Basic and acidic residues" evidence="8">
    <location>
        <begin position="663"/>
        <end position="730"/>
    </location>
</feature>
<dbReference type="STRING" id="50429.A0A2B4S851"/>
<accession>A0A2B4S851</accession>
<dbReference type="Proteomes" id="UP000225706">
    <property type="component" value="Unassembled WGS sequence"/>
</dbReference>
<dbReference type="GO" id="GO:0030496">
    <property type="term" value="C:midbody"/>
    <property type="evidence" value="ECO:0007669"/>
    <property type="project" value="TreeGrafter"/>
</dbReference>
<feature type="compositionally biased region" description="Basic and acidic residues" evidence="8">
    <location>
        <begin position="159"/>
        <end position="174"/>
    </location>
</feature>
<evidence type="ECO:0000313" key="11">
    <source>
        <dbReference type="Proteomes" id="UP000225706"/>
    </source>
</evidence>
<feature type="region of interest" description="Disordered" evidence="8">
    <location>
        <begin position="59"/>
        <end position="103"/>
    </location>
</feature>
<keyword evidence="11" id="KW-1185">Reference proteome</keyword>
<feature type="region of interest" description="Disordered" evidence="8">
    <location>
        <begin position="123"/>
        <end position="250"/>
    </location>
</feature>
<evidence type="ECO:0000256" key="8">
    <source>
        <dbReference type="SAM" id="MobiDB-lite"/>
    </source>
</evidence>
<keyword evidence="6" id="KW-0206">Cytoskeleton</keyword>
<feature type="compositionally biased region" description="Low complexity" evidence="8">
    <location>
        <begin position="193"/>
        <end position="202"/>
    </location>
</feature>
<feature type="domain" description="Inner centromere protein ARK-binding" evidence="9">
    <location>
        <begin position="982"/>
        <end position="1038"/>
    </location>
</feature>
<dbReference type="Gene3D" id="6.10.250.2990">
    <property type="match status" value="1"/>
</dbReference>
<proteinExistence type="inferred from homology"/>
<evidence type="ECO:0000256" key="1">
    <source>
        <dbReference type="ARBA" id="ARBA00004123"/>
    </source>
</evidence>
<dbReference type="GO" id="GO:0032133">
    <property type="term" value="C:chromosome passenger complex"/>
    <property type="evidence" value="ECO:0007669"/>
    <property type="project" value="TreeGrafter"/>
</dbReference>
<feature type="region of interest" description="Disordered" evidence="8">
    <location>
        <begin position="348"/>
        <end position="487"/>
    </location>
</feature>
<dbReference type="PANTHER" id="PTHR13142">
    <property type="entry name" value="INNER CENTROMERE PROTEIN"/>
    <property type="match status" value="1"/>
</dbReference>
<comment type="similarity">
    <text evidence="3">Belongs to the INCENP family.</text>
</comment>
<feature type="compositionally biased region" description="Basic and acidic residues" evidence="8">
    <location>
        <begin position="405"/>
        <end position="443"/>
    </location>
</feature>
<dbReference type="OrthoDB" id="5986517at2759"/>
<protein>
    <submittedName>
        <fullName evidence="10">Inner centromere protein</fullName>
    </submittedName>
</protein>
<dbReference type="GO" id="GO:0051257">
    <property type="term" value="P:meiotic spindle midzone assembly"/>
    <property type="evidence" value="ECO:0007669"/>
    <property type="project" value="TreeGrafter"/>
</dbReference>
<sequence>MMAVLNNPTKEMALGFSLHKRAQEAIGKFQQEIEDDFKYLNEILSEAKQHFGRRDSYILLPKTPSMKRKRQESDEEHSSDDAASKTARETKTHKTQGYASPLTVINENELPDCNTVNEECYQKDTKRTTRATRANSRATQQQPKRGYGKKNLPDVGSASKEKTPGLSSMDEKPRRTTRNSKKTNSQLTRVTEENSICSSSSNEVKDLPRGTTRGSRRKQLVENADVSSSEELPGKPVIKNSMSSIDVNPKDFEDLTPLEIVQQKTLSPFKESQARQSTVNSEKKDEWTDSADTETVRVPETPHSIPIKAKTPTASPKIFKTSINVVLQSPGLGTPNGDEVIMSSSLCHEKSPNSCASKELGSQKVISKETQVPEEEPLNNSDTHEQSPRKTHVSCQESIETCTAENKDDGETGVKNLSNDENHLKSENAKVDLSKEVVTKETTEPNNVEKTVERSRGRSSGWRRKSKRLSNYRSPSSRRLSIKQKVTKSKVLGRKSLVKSSVKLKLTHSKLMPELKIHSADKQTNGENLESNLEDVKVRLFSSSEDKAEGPVQKIAEKPLEDELEEVFHDCRGSENEDIGKTDDKNYTEAISELSPIVKNVNSSAIVVHESDGSSGEEFAPNSKEMSEDPTTPPPQEPLNPSHKAKANNIAVVHSFIRRNTPKKVDPEEKKKQLRNALKEKEEKEKERREQLEIQRQRGIEERKRKREERAKKAAEQRVAKLHALEEKKRQAQGQRQILMEKAKKLKEKEEEDKKKQRIQKRAEIEERKKQEEAVRQQKIKEQEEDEKRQREMLQKKQEFEEQERQRRIVEAKRHQEHREKELERERESEKQKKLKAIEEKEKRLREKEEKERKAREEKLRIEREKKAQEDKEREETERARIAQLIREKEEHARREREQRAKEEKERQEKEKKLKEEREAALREKKRQEQMERERVRVLEERKLAEENKKLNSSTTCNSYVMTPPQVKARKPASSENYDIADLQSDESTDDEDNPRKRIPSWARPAALKAAIFHQEYSNIDVNSIFDDVPKPNLEDIFKHATKKKRFNQRTSSAMWDSPPLRQAKKGTYV</sequence>
<evidence type="ECO:0000256" key="5">
    <source>
        <dbReference type="ARBA" id="ARBA00022829"/>
    </source>
</evidence>
<feature type="compositionally biased region" description="Basic and acidic residues" evidence="8">
    <location>
        <begin position="739"/>
        <end position="950"/>
    </location>
</feature>
<feature type="compositionally biased region" description="Low complexity" evidence="8">
    <location>
        <begin position="131"/>
        <end position="142"/>
    </location>
</feature>
<dbReference type="GO" id="GO:0000776">
    <property type="term" value="C:kinetochore"/>
    <property type="evidence" value="ECO:0007669"/>
    <property type="project" value="TreeGrafter"/>
</dbReference>
<dbReference type="GO" id="GO:0051310">
    <property type="term" value="P:metaphase chromosome alignment"/>
    <property type="evidence" value="ECO:0007669"/>
    <property type="project" value="TreeGrafter"/>
</dbReference>
<evidence type="ECO:0000256" key="3">
    <source>
        <dbReference type="ARBA" id="ARBA00010042"/>
    </source>
</evidence>
<evidence type="ECO:0000256" key="6">
    <source>
        <dbReference type="ARBA" id="ARBA00023212"/>
    </source>
</evidence>
<feature type="region of interest" description="Disordered" evidence="8">
    <location>
        <begin position="264"/>
        <end position="312"/>
    </location>
</feature>
<dbReference type="GO" id="GO:1990385">
    <property type="term" value="C:meiotic spindle midzone"/>
    <property type="evidence" value="ECO:0007669"/>
    <property type="project" value="TreeGrafter"/>
</dbReference>
<evidence type="ECO:0000313" key="10">
    <source>
        <dbReference type="EMBL" id="PFX24635.1"/>
    </source>
</evidence>
<keyword evidence="4" id="KW-0963">Cytoplasm</keyword>
<feature type="compositionally biased region" description="Acidic residues" evidence="8">
    <location>
        <begin position="984"/>
        <end position="993"/>
    </location>
</feature>
<dbReference type="Pfam" id="PF03941">
    <property type="entry name" value="INCENP_ARK-bind"/>
    <property type="match status" value="1"/>
</dbReference>
<dbReference type="GO" id="GO:0000281">
    <property type="term" value="P:mitotic cytokinesis"/>
    <property type="evidence" value="ECO:0007669"/>
    <property type="project" value="TreeGrafter"/>
</dbReference>
<comment type="subcellular location">
    <subcellularLocation>
        <location evidence="2">Cytoplasm</location>
        <location evidence="2">Cytoskeleton</location>
        <location evidence="2">Spindle</location>
    </subcellularLocation>
    <subcellularLocation>
        <location evidence="1">Nucleus</location>
    </subcellularLocation>
</comment>